<proteinExistence type="predicted"/>
<accession>A0AA40FGF2</accession>
<protein>
    <submittedName>
        <fullName evidence="2">Uncharacterized protein</fullName>
    </submittedName>
</protein>
<organism evidence="2 3">
    <name type="scientific">Melipona bicolor</name>
    <dbReference type="NCBI Taxonomy" id="60889"/>
    <lineage>
        <taxon>Eukaryota</taxon>
        <taxon>Metazoa</taxon>
        <taxon>Ecdysozoa</taxon>
        <taxon>Arthropoda</taxon>
        <taxon>Hexapoda</taxon>
        <taxon>Insecta</taxon>
        <taxon>Pterygota</taxon>
        <taxon>Neoptera</taxon>
        <taxon>Endopterygota</taxon>
        <taxon>Hymenoptera</taxon>
        <taxon>Apocrita</taxon>
        <taxon>Aculeata</taxon>
        <taxon>Apoidea</taxon>
        <taxon>Anthophila</taxon>
        <taxon>Apidae</taxon>
        <taxon>Melipona</taxon>
    </lineage>
</organism>
<comment type="caution">
    <text evidence="2">The sequence shown here is derived from an EMBL/GenBank/DDBJ whole genome shotgun (WGS) entry which is preliminary data.</text>
</comment>
<feature type="region of interest" description="Disordered" evidence="1">
    <location>
        <begin position="1"/>
        <end position="23"/>
    </location>
</feature>
<keyword evidence="3" id="KW-1185">Reference proteome</keyword>
<name>A0AA40FGF2_9HYME</name>
<dbReference type="EMBL" id="JAHYIQ010000042">
    <property type="protein sequence ID" value="KAK1118551.1"/>
    <property type="molecule type" value="Genomic_DNA"/>
</dbReference>
<gene>
    <name evidence="2" type="ORF">K0M31_014858</name>
</gene>
<sequence length="113" mass="13105">MFDSPRSEFEPSTLHTEPTREKSLSTLDNLLESLPRQERVRAISSTILTSPILARAVRLIPLENSIDIEDYEEEKKRTRSKIGRRYWTRSRKTSRLLHPVRSPNACSSLLDII</sequence>
<evidence type="ECO:0000256" key="1">
    <source>
        <dbReference type="SAM" id="MobiDB-lite"/>
    </source>
</evidence>
<dbReference type="AlphaFoldDB" id="A0AA40FGF2"/>
<evidence type="ECO:0000313" key="3">
    <source>
        <dbReference type="Proteomes" id="UP001177670"/>
    </source>
</evidence>
<reference evidence="2" key="1">
    <citation type="submission" date="2021-10" db="EMBL/GenBank/DDBJ databases">
        <title>Melipona bicolor Genome sequencing and assembly.</title>
        <authorList>
            <person name="Araujo N.S."/>
            <person name="Arias M.C."/>
        </authorList>
    </citation>
    <scope>NUCLEOTIDE SEQUENCE</scope>
    <source>
        <strain evidence="2">USP_2M_L1-L4_2017</strain>
        <tissue evidence="2">Whole body</tissue>
    </source>
</reference>
<evidence type="ECO:0000313" key="2">
    <source>
        <dbReference type="EMBL" id="KAK1118551.1"/>
    </source>
</evidence>
<dbReference type="Proteomes" id="UP001177670">
    <property type="component" value="Unassembled WGS sequence"/>
</dbReference>